<protein>
    <submittedName>
        <fullName evidence="2">Uncharacterized protein LOC142181749</fullName>
    </submittedName>
</protein>
<dbReference type="RefSeq" id="XP_075111353.1">
    <property type="nucleotide sequence ID" value="XM_075255252.1"/>
</dbReference>
<keyword evidence="1" id="KW-1185">Reference proteome</keyword>
<dbReference type="Proteomes" id="UP000790787">
    <property type="component" value="Chromosome 6"/>
</dbReference>
<organism evidence="1 2">
    <name type="scientific">Nicotiana tabacum</name>
    <name type="common">Common tobacco</name>
    <dbReference type="NCBI Taxonomy" id="4097"/>
    <lineage>
        <taxon>Eukaryota</taxon>
        <taxon>Viridiplantae</taxon>
        <taxon>Streptophyta</taxon>
        <taxon>Embryophyta</taxon>
        <taxon>Tracheophyta</taxon>
        <taxon>Spermatophyta</taxon>
        <taxon>Magnoliopsida</taxon>
        <taxon>eudicotyledons</taxon>
        <taxon>Gunneridae</taxon>
        <taxon>Pentapetalae</taxon>
        <taxon>asterids</taxon>
        <taxon>lamiids</taxon>
        <taxon>Solanales</taxon>
        <taxon>Solanaceae</taxon>
        <taxon>Nicotianoideae</taxon>
        <taxon>Nicotianeae</taxon>
        <taxon>Nicotiana</taxon>
    </lineage>
</organism>
<evidence type="ECO:0000313" key="1">
    <source>
        <dbReference type="Proteomes" id="UP000790787"/>
    </source>
</evidence>
<gene>
    <name evidence="2" type="primary">LOC142181749</name>
</gene>
<accession>A0AC58UPD4</accession>
<name>A0AC58UPD4_TOBAC</name>
<sequence length="271" mass="30660">MSNNNDNNKYTQHQENDAGDRTPLPSPRDSLRSILHKPELSGWLAKWAVELREHDITYQPRTAIKSQVLADFIADFSAEILPEFEKEALRTSPEQSDLWTLYSDGVSNATGSGLGLVLEVPMGEAIRQSVRYSEMTNNEAEYEAVIAGLKLALKYGVRRVILCCDSQLVVNQVTGTFQIKEHKLQKYQTEIHKLLPEFDECRFDQIPRALNIKADGLAKLVAATRNITKENVVTLPLVNRPSRAQTSNPPMCSLQLKNQIDQYKNQLDQQH</sequence>
<reference evidence="1" key="1">
    <citation type="journal article" date="2014" name="Nat. Commun.">
        <title>The tobacco genome sequence and its comparison with those of tomato and potato.</title>
        <authorList>
            <person name="Sierro N."/>
            <person name="Battey J.N."/>
            <person name="Ouadi S."/>
            <person name="Bakaher N."/>
            <person name="Bovet L."/>
            <person name="Willig A."/>
            <person name="Goepfert S."/>
            <person name="Peitsch M.C."/>
            <person name="Ivanov N.V."/>
        </authorList>
    </citation>
    <scope>NUCLEOTIDE SEQUENCE [LARGE SCALE GENOMIC DNA]</scope>
</reference>
<reference evidence="2" key="2">
    <citation type="submission" date="2025-08" db="UniProtKB">
        <authorList>
            <consortium name="RefSeq"/>
        </authorList>
    </citation>
    <scope>IDENTIFICATION</scope>
    <source>
        <tissue evidence="2">Leaf</tissue>
    </source>
</reference>
<evidence type="ECO:0000313" key="2">
    <source>
        <dbReference type="RefSeq" id="XP_075111353.1"/>
    </source>
</evidence>
<proteinExistence type="predicted"/>